<dbReference type="CDD" id="cd07135">
    <property type="entry name" value="ALDH_F14-YMR110C"/>
    <property type="match status" value="1"/>
</dbReference>
<dbReference type="FunFam" id="3.40.309.10:FF:000025">
    <property type="entry name" value="Aldehyde dehydrogenase"/>
    <property type="match status" value="1"/>
</dbReference>
<dbReference type="EMBL" id="JARIHO010000075">
    <property type="protein sequence ID" value="KAJ7311505.1"/>
    <property type="molecule type" value="Genomic_DNA"/>
</dbReference>
<comment type="caution">
    <text evidence="9">The sequence shown here is derived from an EMBL/GenBank/DDBJ whole genome shotgun (WGS) entry which is preliminary data.</text>
</comment>
<protein>
    <recommendedName>
        <fullName evidence="4">Aldehyde dehydrogenase</fullName>
    </recommendedName>
</protein>
<dbReference type="PROSITE" id="PS00687">
    <property type="entry name" value="ALDEHYDE_DEHYDR_GLU"/>
    <property type="match status" value="1"/>
</dbReference>
<name>A0AAD7EBZ5_9AGAR</name>
<dbReference type="Proteomes" id="UP001218218">
    <property type="component" value="Unassembled WGS sequence"/>
</dbReference>
<dbReference type="PIRSF" id="PIRSF036492">
    <property type="entry name" value="ALDH"/>
    <property type="match status" value="1"/>
</dbReference>
<dbReference type="FunFam" id="3.40.605.10:FF:000004">
    <property type="entry name" value="Aldehyde dehydrogenase"/>
    <property type="match status" value="1"/>
</dbReference>
<dbReference type="Gene3D" id="3.40.309.10">
    <property type="entry name" value="Aldehyde Dehydrogenase, Chain A, domain 2"/>
    <property type="match status" value="1"/>
</dbReference>
<keyword evidence="10" id="KW-1185">Reference proteome</keyword>
<dbReference type="PROSITE" id="PS00070">
    <property type="entry name" value="ALDEHYDE_DEHYDR_CYS"/>
    <property type="match status" value="1"/>
</dbReference>
<evidence type="ECO:0000256" key="3">
    <source>
        <dbReference type="ARBA" id="ARBA00023027"/>
    </source>
</evidence>
<evidence type="ECO:0000256" key="4">
    <source>
        <dbReference type="PIRNR" id="PIRNR036492"/>
    </source>
</evidence>
<reference evidence="9" key="1">
    <citation type="submission" date="2023-03" db="EMBL/GenBank/DDBJ databases">
        <title>Massive genome expansion in bonnet fungi (Mycena s.s.) driven by repeated elements and novel gene families across ecological guilds.</title>
        <authorList>
            <consortium name="Lawrence Berkeley National Laboratory"/>
            <person name="Harder C.B."/>
            <person name="Miyauchi S."/>
            <person name="Viragh M."/>
            <person name="Kuo A."/>
            <person name="Thoen E."/>
            <person name="Andreopoulos B."/>
            <person name="Lu D."/>
            <person name="Skrede I."/>
            <person name="Drula E."/>
            <person name="Henrissat B."/>
            <person name="Morin E."/>
            <person name="Kohler A."/>
            <person name="Barry K."/>
            <person name="LaButti K."/>
            <person name="Morin E."/>
            <person name="Salamov A."/>
            <person name="Lipzen A."/>
            <person name="Mereny Z."/>
            <person name="Hegedus B."/>
            <person name="Baldrian P."/>
            <person name="Stursova M."/>
            <person name="Weitz H."/>
            <person name="Taylor A."/>
            <person name="Grigoriev I.V."/>
            <person name="Nagy L.G."/>
            <person name="Martin F."/>
            <person name="Kauserud H."/>
        </authorList>
    </citation>
    <scope>NUCLEOTIDE SEQUENCE</scope>
    <source>
        <strain evidence="9">CBHHK002</strain>
    </source>
</reference>
<dbReference type="PANTHER" id="PTHR43570:SF16">
    <property type="entry name" value="ALDEHYDE DEHYDROGENASE TYPE III, ISOFORM Q"/>
    <property type="match status" value="1"/>
</dbReference>
<dbReference type="Gene3D" id="3.40.605.10">
    <property type="entry name" value="Aldehyde Dehydrogenase, Chain A, domain 1"/>
    <property type="match status" value="1"/>
</dbReference>
<feature type="active site" evidence="5">
    <location>
        <position position="252"/>
    </location>
</feature>
<dbReference type="InterPro" id="IPR012394">
    <property type="entry name" value="Aldehyde_DH_NAD(P)"/>
</dbReference>
<dbReference type="Pfam" id="PF00171">
    <property type="entry name" value="Aldedh"/>
    <property type="match status" value="1"/>
</dbReference>
<dbReference type="GO" id="GO:0006081">
    <property type="term" value="P:aldehyde metabolic process"/>
    <property type="evidence" value="ECO:0007669"/>
    <property type="project" value="InterPro"/>
</dbReference>
<evidence type="ECO:0000259" key="8">
    <source>
        <dbReference type="Pfam" id="PF00171"/>
    </source>
</evidence>
<dbReference type="PANTHER" id="PTHR43570">
    <property type="entry name" value="ALDEHYDE DEHYDROGENASE"/>
    <property type="match status" value="1"/>
</dbReference>
<comment type="similarity">
    <text evidence="1 4 7">Belongs to the aldehyde dehydrogenase family.</text>
</comment>
<dbReference type="InterPro" id="IPR015590">
    <property type="entry name" value="Aldehyde_DH_dom"/>
</dbReference>
<evidence type="ECO:0000256" key="7">
    <source>
        <dbReference type="RuleBase" id="RU003345"/>
    </source>
</evidence>
<dbReference type="InterPro" id="IPR016161">
    <property type="entry name" value="Ald_DH/histidinol_DH"/>
</dbReference>
<evidence type="ECO:0000256" key="5">
    <source>
        <dbReference type="PIRSR" id="PIRSR036492-1"/>
    </source>
</evidence>
<dbReference type="InterPro" id="IPR029510">
    <property type="entry name" value="Ald_DH_CS_GLU"/>
</dbReference>
<evidence type="ECO:0000256" key="6">
    <source>
        <dbReference type="PROSITE-ProRule" id="PRU10007"/>
    </source>
</evidence>
<evidence type="ECO:0000256" key="2">
    <source>
        <dbReference type="ARBA" id="ARBA00023002"/>
    </source>
</evidence>
<keyword evidence="2 4" id="KW-0560">Oxidoreductase</keyword>
<gene>
    <name evidence="9" type="ORF">DFH08DRAFT_897793</name>
</gene>
<dbReference type="GO" id="GO:0004029">
    <property type="term" value="F:aldehyde dehydrogenase (NAD+) activity"/>
    <property type="evidence" value="ECO:0007669"/>
    <property type="project" value="TreeGrafter"/>
</dbReference>
<feature type="domain" description="Aldehyde dehydrogenase" evidence="8">
    <location>
        <begin position="7"/>
        <end position="440"/>
    </location>
</feature>
<keyword evidence="3" id="KW-0520">NAD</keyword>
<proteinExistence type="inferred from homology"/>
<feature type="active site" evidence="5 6">
    <location>
        <position position="218"/>
    </location>
</feature>
<evidence type="ECO:0000313" key="9">
    <source>
        <dbReference type="EMBL" id="KAJ7311505.1"/>
    </source>
</evidence>
<dbReference type="SUPFAM" id="SSF53720">
    <property type="entry name" value="ALDH-like"/>
    <property type="match status" value="1"/>
</dbReference>
<evidence type="ECO:0000256" key="1">
    <source>
        <dbReference type="ARBA" id="ARBA00009986"/>
    </source>
</evidence>
<sequence length="523" mass="56262">MATLAYTPLEEIEKIRAELQVGFNSGKTKSIAFRKYQLLQFAYLIQDNVKAFEDALASDLGRHVLESNLLEINGSIAELMEAYKNVDSWAKPEKPSLAINWMFMRPVMYKEPKGVVLIISPFNFPLWLCVSPMAGAIAAGNAIVLKPSEACPAIAALFAELIPKYLDPSLVRVVNGAIPETTKLLELPWGHILYTGSGRIGRVVATAAAKTLTPISLELGGKSPVFVDPASDMQLAARRILWGKFTNGGQTCIAPDYVLVPKAAQDDLVDAMKTAYANFYPETTGDSPTPPQNVTKMVHQAAFKRVHGLVQNTKGTIVVGGEADEATKFIAPTIVKDVKPDDSLMSEEIFGPVLPIVPVEDLDSGLAYVNSHDHPLALYVFSQNEAYKNKVFNNTQSGSAVANETIVSAGVTGLPFGGIGPSGSGYHTGKFGFQMFTHYRSSIDAPGWLDKILGFRFPPYTDSNSAKLKARLGIKLPARPTGPPAVAATGDGGAGRKWFLLAFAVAILGALTKLKNRLAVVQA</sequence>
<dbReference type="InterPro" id="IPR016163">
    <property type="entry name" value="Ald_DH_C"/>
</dbReference>
<organism evidence="9 10">
    <name type="scientific">Mycena albidolilacea</name>
    <dbReference type="NCBI Taxonomy" id="1033008"/>
    <lineage>
        <taxon>Eukaryota</taxon>
        <taxon>Fungi</taxon>
        <taxon>Dikarya</taxon>
        <taxon>Basidiomycota</taxon>
        <taxon>Agaricomycotina</taxon>
        <taxon>Agaricomycetes</taxon>
        <taxon>Agaricomycetidae</taxon>
        <taxon>Agaricales</taxon>
        <taxon>Marasmiineae</taxon>
        <taxon>Mycenaceae</taxon>
        <taxon>Mycena</taxon>
    </lineage>
</organism>
<dbReference type="GO" id="GO:0005737">
    <property type="term" value="C:cytoplasm"/>
    <property type="evidence" value="ECO:0007669"/>
    <property type="project" value="TreeGrafter"/>
</dbReference>
<accession>A0AAD7EBZ5</accession>
<evidence type="ECO:0000313" key="10">
    <source>
        <dbReference type="Proteomes" id="UP001218218"/>
    </source>
</evidence>
<dbReference type="AlphaFoldDB" id="A0AAD7EBZ5"/>
<dbReference type="InterPro" id="IPR016162">
    <property type="entry name" value="Ald_DH_N"/>
</dbReference>
<dbReference type="InterPro" id="IPR016160">
    <property type="entry name" value="Ald_DH_CS_CYS"/>
</dbReference>